<dbReference type="EMBL" id="CP000786">
    <property type="protein sequence ID" value="ABZ96478.1"/>
    <property type="molecule type" value="Genomic_DNA"/>
</dbReference>
<evidence type="ECO:0000313" key="2">
    <source>
        <dbReference type="Proteomes" id="UP000001847"/>
    </source>
</evidence>
<dbReference type="KEGG" id="lbi:LEPBI_I0335"/>
<reference evidence="1 2" key="1">
    <citation type="journal article" date="2008" name="PLoS ONE">
        <title>Genome sequence of the saprophyte Leptospira biflexa provides insights into the evolution of Leptospira and the pathogenesis of leptospirosis.</title>
        <authorList>
            <person name="Picardeau M."/>
            <person name="Bulach D.M."/>
            <person name="Bouchier C."/>
            <person name="Zuerner R.L."/>
            <person name="Zidane N."/>
            <person name="Wilson P.J."/>
            <person name="Creno S."/>
            <person name="Kuczek E.S."/>
            <person name="Bommezzadri S."/>
            <person name="Davis J.C."/>
            <person name="McGrath A."/>
            <person name="Johnson M.J."/>
            <person name="Boursaux-Eude C."/>
            <person name="Seemann T."/>
            <person name="Rouy Z."/>
            <person name="Coppel R.L."/>
            <person name="Rood J.I."/>
            <person name="Lajus A."/>
            <person name="Davies J.K."/>
            <person name="Medigue C."/>
            <person name="Adler B."/>
        </authorList>
    </citation>
    <scope>NUCLEOTIDE SEQUENCE [LARGE SCALE GENOMIC DNA]</scope>
    <source>
        <strain evidence="2">Patoc 1 / ATCC 23582 / Paris</strain>
    </source>
</reference>
<sequence>MYYFFFSDFWYSFMTIRLENSTGRRSGRFVAYEYGEDLFGTLYLNKFSGREKGRLIDKWRLNDLGSLIRVLDTEISRREEENYERPLFH</sequence>
<protein>
    <submittedName>
        <fullName evidence="1">Uncharacterized protein</fullName>
    </submittedName>
</protein>
<dbReference type="Proteomes" id="UP000001847">
    <property type="component" value="Chromosome I"/>
</dbReference>
<keyword evidence="2" id="KW-1185">Reference proteome</keyword>
<proteinExistence type="predicted"/>
<dbReference type="AlphaFoldDB" id="B0SJK7"/>
<accession>B0SJK7</accession>
<evidence type="ECO:0000313" key="1">
    <source>
        <dbReference type="EMBL" id="ABZ96478.1"/>
    </source>
</evidence>
<name>B0SJK7_LEPBP</name>
<gene>
    <name evidence="1" type="ordered locus">LEPBI_I0335</name>
</gene>
<dbReference type="HOGENOM" id="CLU_2650022_0_0_12"/>
<dbReference type="STRING" id="456481.LEPBI_I0335"/>
<organism evidence="1 2">
    <name type="scientific">Leptospira biflexa serovar Patoc (strain Patoc 1 / ATCC 23582 / Paris)</name>
    <dbReference type="NCBI Taxonomy" id="456481"/>
    <lineage>
        <taxon>Bacteria</taxon>
        <taxon>Pseudomonadati</taxon>
        <taxon>Spirochaetota</taxon>
        <taxon>Spirochaetia</taxon>
        <taxon>Leptospirales</taxon>
        <taxon>Leptospiraceae</taxon>
        <taxon>Leptospira</taxon>
    </lineage>
</organism>